<evidence type="ECO:0000259" key="1">
    <source>
        <dbReference type="PROSITE" id="PS50804"/>
    </source>
</evidence>
<dbReference type="PANTHER" id="PTHR46888:SF1">
    <property type="entry name" value="RIBONUCLEASE H"/>
    <property type="match status" value="1"/>
</dbReference>
<dbReference type="Pfam" id="PF02023">
    <property type="entry name" value="SCAN"/>
    <property type="match status" value="1"/>
</dbReference>
<proteinExistence type="predicted"/>
<accession>A0A151NDA4</accession>
<comment type="caution">
    <text evidence="2">The sequence shown here is derived from an EMBL/GenBank/DDBJ whole genome shotgun (WGS) entry which is preliminary data.</text>
</comment>
<feature type="domain" description="SCAN box" evidence="1">
    <location>
        <begin position="77"/>
        <end position="148"/>
    </location>
</feature>
<reference evidence="2 3" key="1">
    <citation type="journal article" date="2012" name="Genome Biol.">
        <title>Sequencing three crocodilian genomes to illuminate the evolution of archosaurs and amniotes.</title>
        <authorList>
            <person name="St John J.A."/>
            <person name="Braun E.L."/>
            <person name="Isberg S.R."/>
            <person name="Miles L.G."/>
            <person name="Chong A.Y."/>
            <person name="Gongora J."/>
            <person name="Dalzell P."/>
            <person name="Moran C."/>
            <person name="Bed'hom B."/>
            <person name="Abzhanov A."/>
            <person name="Burgess S.C."/>
            <person name="Cooksey A.M."/>
            <person name="Castoe T.A."/>
            <person name="Crawford N.G."/>
            <person name="Densmore L.D."/>
            <person name="Drew J.C."/>
            <person name="Edwards S.V."/>
            <person name="Faircloth B.C."/>
            <person name="Fujita M.K."/>
            <person name="Greenwold M.J."/>
            <person name="Hoffmann F.G."/>
            <person name="Howard J.M."/>
            <person name="Iguchi T."/>
            <person name="Janes D.E."/>
            <person name="Khan S.Y."/>
            <person name="Kohno S."/>
            <person name="de Koning A.J."/>
            <person name="Lance S.L."/>
            <person name="McCarthy F.M."/>
            <person name="McCormack J.E."/>
            <person name="Merchant M.E."/>
            <person name="Peterson D.G."/>
            <person name="Pollock D.D."/>
            <person name="Pourmand N."/>
            <person name="Raney B.J."/>
            <person name="Roessler K.A."/>
            <person name="Sanford J.R."/>
            <person name="Sawyer R.H."/>
            <person name="Schmidt C.J."/>
            <person name="Triplett E.W."/>
            <person name="Tuberville T.D."/>
            <person name="Venegas-Anaya M."/>
            <person name="Howard J.T."/>
            <person name="Jarvis E.D."/>
            <person name="Guillette L.J.Jr."/>
            <person name="Glenn T.C."/>
            <person name="Green R.E."/>
            <person name="Ray D.A."/>
        </authorList>
    </citation>
    <scope>NUCLEOTIDE SEQUENCE [LARGE SCALE GENOMIC DNA]</scope>
    <source>
        <strain evidence="2">KSC_2009_1</strain>
    </source>
</reference>
<dbReference type="PROSITE" id="PS50804">
    <property type="entry name" value="SCAN_BOX"/>
    <property type="match status" value="1"/>
</dbReference>
<gene>
    <name evidence="2" type="ORF">Y1Q_0010529</name>
</gene>
<dbReference type="AlphaFoldDB" id="A0A151NDA4"/>
<name>A0A151NDA4_ALLMI</name>
<keyword evidence="3" id="KW-1185">Reference proteome</keyword>
<dbReference type="PANTHER" id="PTHR46888">
    <property type="entry name" value="ZINC KNUCKLE DOMAINCONTAINING PROTEIN-RELATED"/>
    <property type="match status" value="1"/>
</dbReference>
<dbReference type="InterPro" id="IPR038269">
    <property type="entry name" value="SCAN_sf"/>
</dbReference>
<dbReference type="STRING" id="8496.A0A151NDA4"/>
<dbReference type="SUPFAM" id="SSF47353">
    <property type="entry name" value="Retrovirus capsid dimerization domain-like"/>
    <property type="match status" value="1"/>
</dbReference>
<dbReference type="Proteomes" id="UP000050525">
    <property type="component" value="Unassembled WGS sequence"/>
</dbReference>
<evidence type="ECO:0000313" key="2">
    <source>
        <dbReference type="EMBL" id="KYO34788.1"/>
    </source>
</evidence>
<sequence length="149" mass="17531">MLKMTWEDDPEAYIEAFEWHAIMTGLDKGYWASQLGALIVSKAQATYQALPQDEAHNYDWVKTAILYCLEINPKHYRWLFRAKKGLEEKQPQPLLRLLRNLFNKWLSPASCDQDALADQILLEQFINDLEERTQHWVRQHSPCNCKEAP</sequence>
<dbReference type="EMBL" id="AKHW03003332">
    <property type="protein sequence ID" value="KYO34788.1"/>
    <property type="molecule type" value="Genomic_DNA"/>
</dbReference>
<evidence type="ECO:0000313" key="3">
    <source>
        <dbReference type="Proteomes" id="UP000050525"/>
    </source>
</evidence>
<organism evidence="2 3">
    <name type="scientific">Alligator mississippiensis</name>
    <name type="common">American alligator</name>
    <dbReference type="NCBI Taxonomy" id="8496"/>
    <lineage>
        <taxon>Eukaryota</taxon>
        <taxon>Metazoa</taxon>
        <taxon>Chordata</taxon>
        <taxon>Craniata</taxon>
        <taxon>Vertebrata</taxon>
        <taxon>Euteleostomi</taxon>
        <taxon>Archelosauria</taxon>
        <taxon>Archosauria</taxon>
        <taxon>Crocodylia</taxon>
        <taxon>Alligatoridae</taxon>
        <taxon>Alligatorinae</taxon>
        <taxon>Alligator</taxon>
    </lineage>
</organism>
<protein>
    <recommendedName>
        <fullName evidence="1">SCAN box domain-containing protein</fullName>
    </recommendedName>
</protein>
<dbReference type="Gene3D" id="1.10.4020.10">
    <property type="entry name" value="DNA breaking-rejoining enzymes"/>
    <property type="match status" value="1"/>
</dbReference>
<dbReference type="InterPro" id="IPR003309">
    <property type="entry name" value="SCAN_dom"/>
</dbReference>